<organism evidence="1 2">
    <name type="scientific">Candidatus Allocopromorpha excrementipullorum</name>
    <dbReference type="NCBI Taxonomy" id="2840743"/>
    <lineage>
        <taxon>Bacteria</taxon>
        <taxon>Bacillati</taxon>
        <taxon>Bacillota</taxon>
        <taxon>Clostridia</taxon>
        <taxon>Eubacteriales</taxon>
        <taxon>Eubacteriaceae</taxon>
        <taxon>Eubacteriaceae incertae sedis</taxon>
        <taxon>Candidatus Allocopromorpha</taxon>
    </lineage>
</organism>
<evidence type="ECO:0000313" key="1">
    <source>
        <dbReference type="EMBL" id="HIU95437.1"/>
    </source>
</evidence>
<accession>A0A9D1N633</accession>
<sequence length="176" mass="19943">MAVEQRSVSRIERSDMTPVMDNTDRTEMEEISESNADVDEDVRVGDIPVTDITGNVLGTGNLDQVSQFPVVLPNNPIFKVPANPLLPDEYSELLDYNSIQYMNGIFRTQIGRYVRVQQLVGSNTTEDQEGFLIGVGINYIILQDYSDGNIRIIDIYGIKNMYVYYAEITNPYDTDR</sequence>
<comment type="caution">
    <text evidence="1">The sequence shown here is derived from an EMBL/GenBank/DDBJ whole genome shotgun (WGS) entry which is preliminary data.</text>
</comment>
<dbReference type="Proteomes" id="UP000824130">
    <property type="component" value="Unassembled WGS sequence"/>
</dbReference>
<dbReference type="AlphaFoldDB" id="A0A9D1N633"/>
<reference evidence="1" key="2">
    <citation type="journal article" date="2021" name="PeerJ">
        <title>Extensive microbial diversity within the chicken gut microbiome revealed by metagenomics and culture.</title>
        <authorList>
            <person name="Gilroy R."/>
            <person name="Ravi A."/>
            <person name="Getino M."/>
            <person name="Pursley I."/>
            <person name="Horton D.L."/>
            <person name="Alikhan N.F."/>
            <person name="Baker D."/>
            <person name="Gharbi K."/>
            <person name="Hall N."/>
            <person name="Watson M."/>
            <person name="Adriaenssens E.M."/>
            <person name="Foster-Nyarko E."/>
            <person name="Jarju S."/>
            <person name="Secka A."/>
            <person name="Antonio M."/>
            <person name="Oren A."/>
            <person name="Chaudhuri R.R."/>
            <person name="La Ragione R."/>
            <person name="Hildebrand F."/>
            <person name="Pallen M.J."/>
        </authorList>
    </citation>
    <scope>NUCLEOTIDE SEQUENCE</scope>
    <source>
        <strain evidence="1">ChiSjej4B22-8349</strain>
    </source>
</reference>
<proteinExistence type="predicted"/>
<protein>
    <submittedName>
        <fullName evidence="1">Uncharacterized protein</fullName>
    </submittedName>
</protein>
<dbReference type="EMBL" id="DVOB01000040">
    <property type="protein sequence ID" value="HIU95437.1"/>
    <property type="molecule type" value="Genomic_DNA"/>
</dbReference>
<name>A0A9D1N633_9FIRM</name>
<gene>
    <name evidence="1" type="ORF">IAD25_01815</name>
</gene>
<reference evidence="1" key="1">
    <citation type="submission" date="2020-10" db="EMBL/GenBank/DDBJ databases">
        <authorList>
            <person name="Gilroy R."/>
        </authorList>
    </citation>
    <scope>NUCLEOTIDE SEQUENCE</scope>
    <source>
        <strain evidence="1">ChiSjej4B22-8349</strain>
    </source>
</reference>
<evidence type="ECO:0000313" key="2">
    <source>
        <dbReference type="Proteomes" id="UP000824130"/>
    </source>
</evidence>